<keyword evidence="1" id="KW-0812">Transmembrane</keyword>
<dbReference type="Proteomes" id="UP000321662">
    <property type="component" value="Unassembled WGS sequence"/>
</dbReference>
<proteinExistence type="predicted"/>
<keyword evidence="1" id="KW-1133">Transmembrane helix</keyword>
<feature type="transmembrane region" description="Helical" evidence="1">
    <location>
        <begin position="316"/>
        <end position="338"/>
    </location>
</feature>
<comment type="caution">
    <text evidence="2">The sequence shown here is derived from an EMBL/GenBank/DDBJ whole genome shotgun (WGS) entry which is preliminary data.</text>
</comment>
<dbReference type="EMBL" id="BJUY01000005">
    <property type="protein sequence ID" value="GEK90994.1"/>
    <property type="molecule type" value="Genomic_DNA"/>
</dbReference>
<feature type="transmembrane region" description="Helical" evidence="1">
    <location>
        <begin position="344"/>
        <end position="368"/>
    </location>
</feature>
<protein>
    <recommendedName>
        <fullName evidence="4">ENT domain-containing protein</fullName>
    </recommendedName>
</protein>
<gene>
    <name evidence="2" type="ORF">AKA01nite_06160</name>
</gene>
<dbReference type="AlphaFoldDB" id="A0A511AS18"/>
<evidence type="ECO:0000313" key="2">
    <source>
        <dbReference type="EMBL" id="GEK90994.1"/>
    </source>
</evidence>
<reference evidence="2 3" key="1">
    <citation type="submission" date="2019-07" db="EMBL/GenBank/DDBJ databases">
        <title>Whole genome shotgun sequence of Alkalibacterium kapii NBRC 103247.</title>
        <authorList>
            <person name="Hosoyama A."/>
            <person name="Uohara A."/>
            <person name="Ohji S."/>
            <person name="Ichikawa N."/>
        </authorList>
    </citation>
    <scope>NUCLEOTIDE SEQUENCE [LARGE SCALE GENOMIC DNA]</scope>
    <source>
        <strain evidence="2 3">NBRC 103247</strain>
    </source>
</reference>
<evidence type="ECO:0000256" key="1">
    <source>
        <dbReference type="SAM" id="Phobius"/>
    </source>
</evidence>
<name>A0A511AS18_9LACT</name>
<keyword evidence="3" id="KW-1185">Reference proteome</keyword>
<evidence type="ECO:0008006" key="4">
    <source>
        <dbReference type="Google" id="ProtNLM"/>
    </source>
</evidence>
<dbReference type="RefSeq" id="WP_146923693.1">
    <property type="nucleotide sequence ID" value="NZ_BJUY01000005.1"/>
</dbReference>
<accession>A0A511AS18</accession>
<keyword evidence="1" id="KW-0472">Membrane</keyword>
<organism evidence="2 3">
    <name type="scientific">Alkalibacterium kapii</name>
    <dbReference type="NCBI Taxonomy" id="426704"/>
    <lineage>
        <taxon>Bacteria</taxon>
        <taxon>Bacillati</taxon>
        <taxon>Bacillota</taxon>
        <taxon>Bacilli</taxon>
        <taxon>Lactobacillales</taxon>
        <taxon>Carnobacteriaceae</taxon>
        <taxon>Alkalibacterium</taxon>
    </lineage>
</organism>
<evidence type="ECO:0000313" key="3">
    <source>
        <dbReference type="Proteomes" id="UP000321662"/>
    </source>
</evidence>
<dbReference type="OrthoDB" id="2086240at2"/>
<sequence length="557" mass="62370">MSVEMYIKEKVKKISEKVYIAPDIPKKKLNAALKSMAPDLNPNYVVAIIDTSIFGGGKDGGVITGEMLYLHPFVSDTFVLQFSDIVKATYETNEIVKDNGKVKLEESLKVEYKNGKIRDVTQYTIGMENEHLKELINGIIDEAGEEGEFVSTSQATPLSMMDESIKIDYIKIMCNFAYGDDELIDASEYAEILSLMVRIELDVPSRLFIRKYMLESKDHEVNQDIIERLREKIDEGSFELVKKSLMKDIIYLLRSKDRNLSWQDNEFIVNLKDRLDISTDQIEYISETIINDEEILELRKNDSEIKKSMKEIASKATAVGVPLAAIYLSGSVLGVSAAGLTSGLAALGMGGILGFSSMFTGIEMAVLLGVGAYKGVKKVTGISELENNKQRELMIQAIIKNSQKSLNYLIEDLNEITKQLTVELTKGKEAEIKIKKLSSLLSMLSLGAKETGNKIKHAQKESIIIKLPLVLDTMRINELTSEATKKKYRKVIFECYVEKEVTKEDGTRKQVFQLDENLNENTLEQLYSILDAIGYYNMKDAALASAKGVMKGILNNG</sequence>